<dbReference type="OrthoDB" id="9130610at2"/>
<evidence type="ECO:0000313" key="2">
    <source>
        <dbReference type="Proteomes" id="UP000247792"/>
    </source>
</evidence>
<keyword evidence="2" id="KW-1185">Reference proteome</keyword>
<dbReference type="RefSeq" id="WP_146218871.1">
    <property type="nucleotide sequence ID" value="NZ_QJKB01000005.1"/>
</dbReference>
<dbReference type="Proteomes" id="UP000247792">
    <property type="component" value="Unassembled WGS sequence"/>
</dbReference>
<dbReference type="AlphaFoldDB" id="A0A318J7J7"/>
<proteinExistence type="predicted"/>
<dbReference type="EMBL" id="QJKB01000005">
    <property type="protein sequence ID" value="PXX42599.1"/>
    <property type="molecule type" value="Genomic_DNA"/>
</dbReference>
<name>A0A318J7J7_9BURK</name>
<accession>A0A318J7J7</accession>
<reference evidence="1 2" key="1">
    <citation type="submission" date="2018-05" db="EMBL/GenBank/DDBJ databases">
        <title>Genomic Encyclopedia of Type Strains, Phase IV (KMG-IV): sequencing the most valuable type-strain genomes for metagenomic binning, comparative biology and taxonomic classification.</title>
        <authorList>
            <person name="Goeker M."/>
        </authorList>
    </citation>
    <scope>NUCLEOTIDE SEQUENCE [LARGE SCALE GENOMIC DNA]</scope>
    <source>
        <strain evidence="1 2">DSM 19792</strain>
    </source>
</reference>
<organism evidence="1 2">
    <name type="scientific">Undibacterium pigrum</name>
    <dbReference type="NCBI Taxonomy" id="401470"/>
    <lineage>
        <taxon>Bacteria</taxon>
        <taxon>Pseudomonadati</taxon>
        <taxon>Pseudomonadota</taxon>
        <taxon>Betaproteobacteria</taxon>
        <taxon>Burkholderiales</taxon>
        <taxon>Oxalobacteraceae</taxon>
        <taxon>Undibacterium</taxon>
    </lineage>
</organism>
<protein>
    <submittedName>
        <fullName evidence="1">Uncharacterized protein</fullName>
    </submittedName>
</protein>
<comment type="caution">
    <text evidence="1">The sequence shown here is derived from an EMBL/GenBank/DDBJ whole genome shotgun (WGS) entry which is preliminary data.</text>
</comment>
<evidence type="ECO:0000313" key="1">
    <source>
        <dbReference type="EMBL" id="PXX42599.1"/>
    </source>
</evidence>
<sequence>MPEHQRHDQYERTGIVYSIHVGPVTISFASAVMTVPRQIQHQDWCDEEGVYVPQPIAIKQNNSFAILRSEVGSMGEKGPHHVKVCEPFVYTVSDLAKQLVGQKQNLHTLDEILQIMMLTDYPWGKLLACNWYKLDYVPGFVCYYLLPHTCPAISIGTLKLDWPTVNVMPRDVAAEAK</sequence>
<gene>
    <name evidence="1" type="ORF">DFR42_105257</name>
</gene>